<sequence length="94" mass="10625">FVGYKVVFDVAAYVGLCVQGNRDRARRQMPDTRRHTTRFIDSPDSASQETRAEVQAGYRLARKDITVIFTHSVCLSLPLRPLSLVHLNTILLVP</sequence>
<evidence type="ECO:0000313" key="2">
    <source>
        <dbReference type="Proteomes" id="UP001519460"/>
    </source>
</evidence>
<dbReference type="AlphaFoldDB" id="A0ABD0L8H4"/>
<gene>
    <name evidence="1" type="ORF">BaRGS_00013114</name>
</gene>
<keyword evidence="2" id="KW-1185">Reference proteome</keyword>
<evidence type="ECO:0000313" key="1">
    <source>
        <dbReference type="EMBL" id="KAK7495667.1"/>
    </source>
</evidence>
<proteinExistence type="predicted"/>
<name>A0ABD0L8H4_9CAEN</name>
<comment type="caution">
    <text evidence="1">The sequence shown here is derived from an EMBL/GenBank/DDBJ whole genome shotgun (WGS) entry which is preliminary data.</text>
</comment>
<protein>
    <submittedName>
        <fullName evidence="1">Uncharacterized protein</fullName>
    </submittedName>
</protein>
<organism evidence="1 2">
    <name type="scientific">Batillaria attramentaria</name>
    <dbReference type="NCBI Taxonomy" id="370345"/>
    <lineage>
        <taxon>Eukaryota</taxon>
        <taxon>Metazoa</taxon>
        <taxon>Spiralia</taxon>
        <taxon>Lophotrochozoa</taxon>
        <taxon>Mollusca</taxon>
        <taxon>Gastropoda</taxon>
        <taxon>Caenogastropoda</taxon>
        <taxon>Sorbeoconcha</taxon>
        <taxon>Cerithioidea</taxon>
        <taxon>Batillariidae</taxon>
        <taxon>Batillaria</taxon>
    </lineage>
</organism>
<dbReference type="EMBL" id="JACVVK020000073">
    <property type="protein sequence ID" value="KAK7495667.1"/>
    <property type="molecule type" value="Genomic_DNA"/>
</dbReference>
<accession>A0ABD0L8H4</accession>
<dbReference type="Proteomes" id="UP001519460">
    <property type="component" value="Unassembled WGS sequence"/>
</dbReference>
<feature type="non-terminal residue" evidence="1">
    <location>
        <position position="1"/>
    </location>
</feature>
<reference evidence="1 2" key="1">
    <citation type="journal article" date="2023" name="Sci. Data">
        <title>Genome assembly of the Korean intertidal mud-creeper Batillaria attramentaria.</title>
        <authorList>
            <person name="Patra A.K."/>
            <person name="Ho P.T."/>
            <person name="Jun S."/>
            <person name="Lee S.J."/>
            <person name="Kim Y."/>
            <person name="Won Y.J."/>
        </authorList>
    </citation>
    <scope>NUCLEOTIDE SEQUENCE [LARGE SCALE GENOMIC DNA]</scope>
    <source>
        <strain evidence="1">Wonlab-2016</strain>
    </source>
</reference>
<feature type="non-terminal residue" evidence="1">
    <location>
        <position position="94"/>
    </location>
</feature>